<sequence>MICEVLFYCLILTGRARTTAYCKALKSLTQSEVQFAQREEANDIHGEVPAPSTRHRASKRAPSESETRLRPKKRRMLQLSQIHRRNRFGETKVHEAVLNGNEQEVRDMIQLGASVNIPDYAGWTPLHEAVLTKQVTIMKHLLRGGAVVNCSAHNGDTPLHDAAGLGDYQMANLLLKHGADPLLKNALGMAPVDVVTNTSVAKLLENVLPQSEKGQLLGENFFFHADTF</sequence>
<keyword evidence="3" id="KW-0732">Signal</keyword>
<feature type="repeat" description="ANK" evidence="1">
    <location>
        <begin position="88"/>
        <end position="120"/>
    </location>
</feature>
<dbReference type="InterPro" id="IPR002110">
    <property type="entry name" value="Ankyrin_rpt"/>
</dbReference>
<proteinExistence type="predicted"/>
<dbReference type="PROSITE" id="PS50297">
    <property type="entry name" value="ANK_REP_REGION"/>
    <property type="match status" value="3"/>
</dbReference>
<dbReference type="GeneID" id="122133755"/>
<keyword evidence="1" id="KW-0040">ANK repeat</keyword>
<dbReference type="PANTHER" id="PTHR24149:SF14">
    <property type="entry name" value="ANKYRIN REPEAT DOMAIN 12"/>
    <property type="match status" value="1"/>
</dbReference>
<gene>
    <name evidence="5" type="primary">ankrd31</name>
</gene>
<dbReference type="InterPro" id="IPR053210">
    <property type="entry name" value="ANKRD12"/>
</dbReference>
<protein>
    <submittedName>
        <fullName evidence="5">Ankyrin repeat domain-containing protein 31</fullName>
    </submittedName>
</protein>
<organism evidence="4 5">
    <name type="scientific">Clupea harengus</name>
    <name type="common">Atlantic herring</name>
    <dbReference type="NCBI Taxonomy" id="7950"/>
    <lineage>
        <taxon>Eukaryota</taxon>
        <taxon>Metazoa</taxon>
        <taxon>Chordata</taxon>
        <taxon>Craniata</taxon>
        <taxon>Vertebrata</taxon>
        <taxon>Euteleostomi</taxon>
        <taxon>Actinopterygii</taxon>
        <taxon>Neopterygii</taxon>
        <taxon>Teleostei</taxon>
        <taxon>Clupei</taxon>
        <taxon>Clupeiformes</taxon>
        <taxon>Clupeoidei</taxon>
        <taxon>Clupeidae</taxon>
        <taxon>Clupea</taxon>
    </lineage>
</organism>
<evidence type="ECO:0000256" key="3">
    <source>
        <dbReference type="SAM" id="SignalP"/>
    </source>
</evidence>
<name>A0A8M1KVD3_CLUHA</name>
<evidence type="ECO:0000313" key="4">
    <source>
        <dbReference type="Proteomes" id="UP000515152"/>
    </source>
</evidence>
<feature type="signal peptide" evidence="3">
    <location>
        <begin position="1"/>
        <end position="16"/>
    </location>
</feature>
<feature type="chain" id="PRO_5035459959" evidence="3">
    <location>
        <begin position="17"/>
        <end position="228"/>
    </location>
</feature>
<accession>A0A8M1KVD3</accession>
<dbReference type="PROSITE" id="PS50088">
    <property type="entry name" value="ANK_REPEAT"/>
    <property type="match status" value="3"/>
</dbReference>
<reference evidence="5" key="1">
    <citation type="submission" date="2025-08" db="UniProtKB">
        <authorList>
            <consortium name="RefSeq"/>
        </authorList>
    </citation>
    <scope>IDENTIFICATION</scope>
</reference>
<feature type="repeat" description="ANK" evidence="1">
    <location>
        <begin position="121"/>
        <end position="153"/>
    </location>
</feature>
<evidence type="ECO:0000256" key="2">
    <source>
        <dbReference type="SAM" id="MobiDB-lite"/>
    </source>
</evidence>
<evidence type="ECO:0000256" key="1">
    <source>
        <dbReference type="PROSITE-ProRule" id="PRU00023"/>
    </source>
</evidence>
<dbReference type="Pfam" id="PF12796">
    <property type="entry name" value="Ank_2"/>
    <property type="match status" value="1"/>
</dbReference>
<dbReference type="KEGG" id="char:122133755"/>
<dbReference type="CTD" id="256006"/>
<dbReference type="GO" id="GO:0005654">
    <property type="term" value="C:nucleoplasm"/>
    <property type="evidence" value="ECO:0007669"/>
    <property type="project" value="TreeGrafter"/>
</dbReference>
<dbReference type="PANTHER" id="PTHR24149">
    <property type="entry name" value="ANKYRIN REPEAT DOMAIN-CONTAINING PROTEIN 12"/>
    <property type="match status" value="1"/>
</dbReference>
<dbReference type="Proteomes" id="UP000515152">
    <property type="component" value="Chromosome 18"/>
</dbReference>
<feature type="repeat" description="ANK" evidence="1">
    <location>
        <begin position="154"/>
        <end position="186"/>
    </location>
</feature>
<dbReference type="SMART" id="SM00248">
    <property type="entry name" value="ANK"/>
    <property type="match status" value="3"/>
</dbReference>
<feature type="region of interest" description="Disordered" evidence="2">
    <location>
        <begin position="41"/>
        <end position="72"/>
    </location>
</feature>
<dbReference type="AlphaFoldDB" id="A0A8M1KVD3"/>
<evidence type="ECO:0000313" key="5">
    <source>
        <dbReference type="RefSeq" id="XP_042566443.1"/>
    </source>
</evidence>
<keyword evidence="4" id="KW-1185">Reference proteome</keyword>
<dbReference type="OrthoDB" id="5806726at2759"/>
<dbReference type="RefSeq" id="XP_042566443.1">
    <property type="nucleotide sequence ID" value="XM_042710509.1"/>
</dbReference>